<protein>
    <recommendedName>
        <fullName evidence="1">RNase H type-1 domain-containing protein</fullName>
    </recommendedName>
</protein>
<dbReference type="OrthoDB" id="2752996at2759"/>
<reference evidence="2 3" key="1">
    <citation type="journal article" date="2016" name="Mol. Biol. Evol.">
        <title>Comparative Genomics of Early-Diverging Mushroom-Forming Fungi Provides Insights into the Origins of Lignocellulose Decay Capabilities.</title>
        <authorList>
            <person name="Nagy L.G."/>
            <person name="Riley R."/>
            <person name="Tritt A."/>
            <person name="Adam C."/>
            <person name="Daum C."/>
            <person name="Floudas D."/>
            <person name="Sun H."/>
            <person name="Yadav J.S."/>
            <person name="Pangilinan J."/>
            <person name="Larsson K.H."/>
            <person name="Matsuura K."/>
            <person name="Barry K."/>
            <person name="Labutti K."/>
            <person name="Kuo R."/>
            <person name="Ohm R.A."/>
            <person name="Bhattacharya S.S."/>
            <person name="Shirouzu T."/>
            <person name="Yoshinaga Y."/>
            <person name="Martin F.M."/>
            <person name="Grigoriev I.V."/>
            <person name="Hibbett D.S."/>
        </authorList>
    </citation>
    <scope>NUCLEOTIDE SEQUENCE [LARGE SCALE GENOMIC DNA]</scope>
    <source>
        <strain evidence="2 3">HHB14362 ss-1</strain>
    </source>
</reference>
<name>A0A165UE89_9AGAM</name>
<dbReference type="InterPro" id="IPR036397">
    <property type="entry name" value="RNaseH_sf"/>
</dbReference>
<dbReference type="InParanoid" id="A0A165UE89"/>
<evidence type="ECO:0000313" key="3">
    <source>
        <dbReference type="Proteomes" id="UP000076761"/>
    </source>
</evidence>
<proteinExistence type="predicted"/>
<sequence>MTDGLAHGFRIFTDPSASCNDPALRTLGRVIQEDAVTAWTDGSCLGNGSENARVDSGVFFGPDDPRNISARLSHTFITNNDGEIAAVLLLVQAVDSFVPLHFKTDSKLIVNALAGDYREWEEQGYIGVSYSQLWRPLIARLQA</sequence>
<dbReference type="InterPro" id="IPR012337">
    <property type="entry name" value="RNaseH-like_sf"/>
</dbReference>
<evidence type="ECO:0000259" key="1">
    <source>
        <dbReference type="PROSITE" id="PS50879"/>
    </source>
</evidence>
<dbReference type="InterPro" id="IPR002156">
    <property type="entry name" value="RNaseH_domain"/>
</dbReference>
<accession>A0A165UE89</accession>
<dbReference type="SUPFAM" id="SSF53098">
    <property type="entry name" value="Ribonuclease H-like"/>
    <property type="match status" value="1"/>
</dbReference>
<dbReference type="EMBL" id="KV425559">
    <property type="protein sequence ID" value="KZT28024.1"/>
    <property type="molecule type" value="Genomic_DNA"/>
</dbReference>
<evidence type="ECO:0000313" key="2">
    <source>
        <dbReference type="EMBL" id="KZT28024.1"/>
    </source>
</evidence>
<dbReference type="Pfam" id="PF00075">
    <property type="entry name" value="RNase_H"/>
    <property type="match status" value="1"/>
</dbReference>
<dbReference type="AlphaFoldDB" id="A0A165UE89"/>
<dbReference type="GO" id="GO:0003676">
    <property type="term" value="F:nucleic acid binding"/>
    <property type="evidence" value="ECO:0007669"/>
    <property type="project" value="InterPro"/>
</dbReference>
<organism evidence="2 3">
    <name type="scientific">Neolentinus lepideus HHB14362 ss-1</name>
    <dbReference type="NCBI Taxonomy" id="1314782"/>
    <lineage>
        <taxon>Eukaryota</taxon>
        <taxon>Fungi</taxon>
        <taxon>Dikarya</taxon>
        <taxon>Basidiomycota</taxon>
        <taxon>Agaricomycotina</taxon>
        <taxon>Agaricomycetes</taxon>
        <taxon>Gloeophyllales</taxon>
        <taxon>Gloeophyllaceae</taxon>
        <taxon>Neolentinus</taxon>
    </lineage>
</organism>
<dbReference type="Gene3D" id="3.30.420.10">
    <property type="entry name" value="Ribonuclease H-like superfamily/Ribonuclease H"/>
    <property type="match status" value="1"/>
</dbReference>
<keyword evidence="3" id="KW-1185">Reference proteome</keyword>
<dbReference type="Proteomes" id="UP000076761">
    <property type="component" value="Unassembled WGS sequence"/>
</dbReference>
<feature type="domain" description="RNase H type-1" evidence="1">
    <location>
        <begin position="32"/>
        <end position="143"/>
    </location>
</feature>
<gene>
    <name evidence="2" type="ORF">NEOLEDRAFT_1154663</name>
</gene>
<dbReference type="PROSITE" id="PS50879">
    <property type="entry name" value="RNASE_H_1"/>
    <property type="match status" value="1"/>
</dbReference>
<dbReference type="STRING" id="1314782.A0A165UE89"/>
<dbReference type="GO" id="GO:0004523">
    <property type="term" value="F:RNA-DNA hybrid ribonuclease activity"/>
    <property type="evidence" value="ECO:0007669"/>
    <property type="project" value="InterPro"/>
</dbReference>